<dbReference type="SMART" id="SM00347">
    <property type="entry name" value="HTH_MARR"/>
    <property type="match status" value="1"/>
</dbReference>
<dbReference type="InterPro" id="IPR036390">
    <property type="entry name" value="WH_DNA-bd_sf"/>
</dbReference>
<dbReference type="SUPFAM" id="SSF46785">
    <property type="entry name" value="Winged helix' DNA-binding domain"/>
    <property type="match status" value="1"/>
</dbReference>
<dbReference type="GO" id="GO:0006950">
    <property type="term" value="P:response to stress"/>
    <property type="evidence" value="ECO:0007669"/>
    <property type="project" value="TreeGrafter"/>
</dbReference>
<feature type="domain" description="HTH marR-type" evidence="2">
    <location>
        <begin position="29"/>
        <end position="161"/>
    </location>
</feature>
<name>A0A976A8W1_9BURK</name>
<dbReference type="AlphaFoldDB" id="A0A976A8W1"/>
<protein>
    <submittedName>
        <fullName evidence="3">Transcription regulator, MarR</fullName>
    </submittedName>
</protein>
<reference evidence="3 4" key="1">
    <citation type="submission" date="2018-01" db="EMBL/GenBank/DDBJ databases">
        <authorList>
            <person name="Clerissi C."/>
        </authorList>
    </citation>
    <scope>NUCLEOTIDE SEQUENCE [LARGE SCALE GENOMIC DNA]</scope>
    <source>
        <strain evidence="3">Cupriavidus taiwanensis STM 3521</strain>
    </source>
</reference>
<dbReference type="Pfam" id="PF12802">
    <property type="entry name" value="MarR_2"/>
    <property type="match status" value="1"/>
</dbReference>
<comment type="caution">
    <text evidence="3">The sequence shown here is derived from an EMBL/GenBank/DDBJ whole genome shotgun (WGS) entry which is preliminary data.</text>
</comment>
<sequence length="171" mass="17919">MRKTTTKRGATAKSTAAVPAPGEGKRGESGHLGYLLRQASASNRLRMERALADLNVTPPQFVVLTMLGAYPGLSGADLARLALLTPQTVSVIVGNLEKAGHIERAPHPVHGRIQTIGLTAQGKVLLGQCRARVMANEARLAAGLTAQEEEVIRRWLVAVAVDAAAAGEAAM</sequence>
<dbReference type="InterPro" id="IPR039422">
    <property type="entry name" value="MarR/SlyA-like"/>
</dbReference>
<proteinExistence type="predicted"/>
<dbReference type="PANTHER" id="PTHR33164">
    <property type="entry name" value="TRANSCRIPTIONAL REGULATOR, MARR FAMILY"/>
    <property type="match status" value="1"/>
</dbReference>
<gene>
    <name evidence="3" type="ORF">CBM2589_A90127</name>
</gene>
<dbReference type="GO" id="GO:0003700">
    <property type="term" value="F:DNA-binding transcription factor activity"/>
    <property type="evidence" value="ECO:0007669"/>
    <property type="project" value="InterPro"/>
</dbReference>
<evidence type="ECO:0000259" key="2">
    <source>
        <dbReference type="PROSITE" id="PS50995"/>
    </source>
</evidence>
<evidence type="ECO:0000313" key="4">
    <source>
        <dbReference type="Proteomes" id="UP000256297"/>
    </source>
</evidence>
<feature type="compositionally biased region" description="Low complexity" evidence="1">
    <location>
        <begin position="7"/>
        <end position="17"/>
    </location>
</feature>
<dbReference type="RefSeq" id="WP_116340915.1">
    <property type="nucleotide sequence ID" value="NZ_LT976857.1"/>
</dbReference>
<dbReference type="InterPro" id="IPR036388">
    <property type="entry name" value="WH-like_DNA-bd_sf"/>
</dbReference>
<dbReference type="Gene3D" id="1.10.10.10">
    <property type="entry name" value="Winged helix-like DNA-binding domain superfamily/Winged helix DNA-binding domain"/>
    <property type="match status" value="1"/>
</dbReference>
<evidence type="ECO:0000313" key="3">
    <source>
        <dbReference type="EMBL" id="SOY68597.1"/>
    </source>
</evidence>
<dbReference type="PROSITE" id="PS50995">
    <property type="entry name" value="HTH_MARR_2"/>
    <property type="match status" value="1"/>
</dbReference>
<dbReference type="Proteomes" id="UP000256297">
    <property type="component" value="Chromosome CBM2589_a"/>
</dbReference>
<dbReference type="PANTHER" id="PTHR33164:SF43">
    <property type="entry name" value="HTH-TYPE TRANSCRIPTIONAL REPRESSOR YETL"/>
    <property type="match status" value="1"/>
</dbReference>
<accession>A0A976A8W1</accession>
<dbReference type="InterPro" id="IPR000835">
    <property type="entry name" value="HTH_MarR-typ"/>
</dbReference>
<organism evidence="3 4">
    <name type="scientific">Cupriavidus taiwanensis</name>
    <dbReference type="NCBI Taxonomy" id="164546"/>
    <lineage>
        <taxon>Bacteria</taxon>
        <taxon>Pseudomonadati</taxon>
        <taxon>Pseudomonadota</taxon>
        <taxon>Betaproteobacteria</taxon>
        <taxon>Burkholderiales</taxon>
        <taxon>Burkholderiaceae</taxon>
        <taxon>Cupriavidus</taxon>
    </lineage>
</organism>
<feature type="region of interest" description="Disordered" evidence="1">
    <location>
        <begin position="1"/>
        <end position="31"/>
    </location>
</feature>
<dbReference type="EMBL" id="OFSP01000039">
    <property type="protein sequence ID" value="SOY68597.1"/>
    <property type="molecule type" value="Genomic_DNA"/>
</dbReference>
<evidence type="ECO:0000256" key="1">
    <source>
        <dbReference type="SAM" id="MobiDB-lite"/>
    </source>
</evidence>